<evidence type="ECO:0000256" key="3">
    <source>
        <dbReference type="ARBA" id="ARBA00022448"/>
    </source>
</evidence>
<proteinExistence type="inferred from homology"/>
<dbReference type="GO" id="GO:0019776">
    <property type="term" value="F:Atg8-family ligase activity"/>
    <property type="evidence" value="ECO:0007669"/>
    <property type="project" value="TreeGrafter"/>
</dbReference>
<dbReference type="GO" id="GO:0000045">
    <property type="term" value="P:autophagosome assembly"/>
    <property type="evidence" value="ECO:0007669"/>
    <property type="project" value="TreeGrafter"/>
</dbReference>
<dbReference type="PANTHER" id="PTHR12866">
    <property type="entry name" value="UBIQUITIN-LIKE-CONJUGATING ENZYME ATG3"/>
    <property type="match status" value="1"/>
</dbReference>
<keyword evidence="3" id="KW-0813">Transport</keyword>
<feature type="region of interest" description="Disordered" evidence="8">
    <location>
        <begin position="106"/>
        <end position="219"/>
    </location>
</feature>
<evidence type="ECO:0000256" key="7">
    <source>
        <dbReference type="ARBA" id="ARBA00023006"/>
    </source>
</evidence>
<evidence type="ECO:0000313" key="10">
    <source>
        <dbReference type="Proteomes" id="UP001445335"/>
    </source>
</evidence>
<evidence type="ECO:0000256" key="2">
    <source>
        <dbReference type="ARBA" id="ARBA00007683"/>
    </source>
</evidence>
<reference evidence="9 10" key="1">
    <citation type="journal article" date="2024" name="Nat. Commun.">
        <title>Phylogenomics reveals the evolutionary origins of lichenization in chlorophyte algae.</title>
        <authorList>
            <person name="Puginier C."/>
            <person name="Libourel C."/>
            <person name="Otte J."/>
            <person name="Skaloud P."/>
            <person name="Haon M."/>
            <person name="Grisel S."/>
            <person name="Petersen M."/>
            <person name="Berrin J.G."/>
            <person name="Delaux P.M."/>
            <person name="Dal Grande F."/>
            <person name="Keller J."/>
        </authorList>
    </citation>
    <scope>NUCLEOTIDE SEQUENCE [LARGE SCALE GENOMIC DNA]</scope>
    <source>
        <strain evidence="9 10">SAG 245.80</strain>
    </source>
</reference>
<dbReference type="GO" id="GO:0005829">
    <property type="term" value="C:cytosol"/>
    <property type="evidence" value="ECO:0007669"/>
    <property type="project" value="TreeGrafter"/>
</dbReference>
<keyword evidence="10" id="KW-1185">Reference proteome</keyword>
<feature type="compositionally biased region" description="Low complexity" evidence="8">
    <location>
        <begin position="130"/>
        <end position="140"/>
    </location>
</feature>
<evidence type="ECO:0000256" key="1">
    <source>
        <dbReference type="ARBA" id="ARBA00004496"/>
    </source>
</evidence>
<keyword evidence="5" id="KW-0833">Ubl conjugation pathway</keyword>
<evidence type="ECO:0000256" key="5">
    <source>
        <dbReference type="ARBA" id="ARBA00022786"/>
    </source>
</evidence>
<evidence type="ECO:0000256" key="4">
    <source>
        <dbReference type="ARBA" id="ARBA00022490"/>
    </source>
</evidence>
<organism evidence="9 10">
    <name type="scientific">Elliptochloris bilobata</name>
    <dbReference type="NCBI Taxonomy" id="381761"/>
    <lineage>
        <taxon>Eukaryota</taxon>
        <taxon>Viridiplantae</taxon>
        <taxon>Chlorophyta</taxon>
        <taxon>core chlorophytes</taxon>
        <taxon>Trebouxiophyceae</taxon>
        <taxon>Trebouxiophyceae incertae sedis</taxon>
        <taxon>Elliptochloris clade</taxon>
        <taxon>Elliptochloris</taxon>
    </lineage>
</organism>
<dbReference type="Pfam" id="PF03987">
    <property type="entry name" value="Autophagy_act_C"/>
    <property type="match status" value="1"/>
</dbReference>
<feature type="compositionally biased region" description="Low complexity" evidence="8">
    <location>
        <begin position="156"/>
        <end position="172"/>
    </location>
</feature>
<dbReference type="EMBL" id="JALJOU010000076">
    <property type="protein sequence ID" value="KAK9825179.1"/>
    <property type="molecule type" value="Genomic_DNA"/>
</dbReference>
<keyword evidence="7" id="KW-0072">Autophagy</keyword>
<dbReference type="InterPro" id="IPR007135">
    <property type="entry name" value="Atg3/Atg10"/>
</dbReference>
<comment type="similarity">
    <text evidence="2">Belongs to the ATG3 family.</text>
</comment>
<protein>
    <recommendedName>
        <fullName evidence="11">Autophagy-related protein 3</fullName>
    </recommendedName>
</protein>
<comment type="subcellular location">
    <subcellularLocation>
        <location evidence="1">Cytoplasm</location>
    </subcellularLocation>
</comment>
<name>A0AAW1QUM8_9CHLO</name>
<dbReference type="GO" id="GO:0015031">
    <property type="term" value="P:protein transport"/>
    <property type="evidence" value="ECO:0007669"/>
    <property type="project" value="UniProtKB-KW"/>
</dbReference>
<dbReference type="GO" id="GO:0061723">
    <property type="term" value="P:glycophagy"/>
    <property type="evidence" value="ECO:0007669"/>
    <property type="project" value="TreeGrafter"/>
</dbReference>
<dbReference type="GO" id="GO:0000422">
    <property type="term" value="P:autophagy of mitochondrion"/>
    <property type="evidence" value="ECO:0007669"/>
    <property type="project" value="TreeGrafter"/>
</dbReference>
<dbReference type="Proteomes" id="UP001445335">
    <property type="component" value="Unassembled WGS sequence"/>
</dbReference>
<sequence length="341" mass="36523">MNQTISDARHAIHSVFKGAVESVTPVRTESAFREKGVLTPEEFVASGDYLVRTCPTWSWEAGDPKKALSFLPAKKQYLVTRNVPSYKRASAVEEYGARADTMLEADGDDGGWVAPRHEHDPASAPAEDLSGPAAGGASAPHPHRTGDAAPGGIRLAGASGRAADRTAGAAALSGGGRAAGGDDNDDDIPDIDELELEDAEEDEAALPQTAGSGGAEGDADDIVKTRTYDLLITYDKYYRVPRFWLVGYDEARQPLTPHQILQDVSEEHARKTITVDPFPHTAVRAASIHPCKHASVMQKLGAMAESSGRPFQVESYLVLFLKFIASVIPTIEYDYTMAAGF</sequence>
<dbReference type="GO" id="GO:0044804">
    <property type="term" value="P:nucleophagy"/>
    <property type="evidence" value="ECO:0007669"/>
    <property type="project" value="TreeGrafter"/>
</dbReference>
<dbReference type="GO" id="GO:0000407">
    <property type="term" value="C:phagophore assembly site"/>
    <property type="evidence" value="ECO:0007669"/>
    <property type="project" value="TreeGrafter"/>
</dbReference>
<gene>
    <name evidence="9" type="ORF">WJX81_003345</name>
</gene>
<evidence type="ECO:0000313" key="9">
    <source>
        <dbReference type="EMBL" id="KAK9825179.1"/>
    </source>
</evidence>
<dbReference type="PANTHER" id="PTHR12866:SF2">
    <property type="entry name" value="UBIQUITIN-LIKE-CONJUGATING ENZYME ATG3"/>
    <property type="match status" value="1"/>
</dbReference>
<comment type="caution">
    <text evidence="9">The sequence shown here is derived from an EMBL/GenBank/DDBJ whole genome shotgun (WGS) entry which is preliminary data.</text>
</comment>
<evidence type="ECO:0008006" key="11">
    <source>
        <dbReference type="Google" id="ProtNLM"/>
    </source>
</evidence>
<accession>A0AAW1QUM8</accession>
<feature type="compositionally biased region" description="Acidic residues" evidence="8">
    <location>
        <begin position="182"/>
        <end position="204"/>
    </location>
</feature>
<evidence type="ECO:0000256" key="6">
    <source>
        <dbReference type="ARBA" id="ARBA00022927"/>
    </source>
</evidence>
<keyword evidence="4" id="KW-0963">Cytoplasm</keyword>
<keyword evidence="6" id="KW-0653">Protein transport</keyword>
<dbReference type="AlphaFoldDB" id="A0AAW1QUM8"/>
<evidence type="ECO:0000256" key="8">
    <source>
        <dbReference type="SAM" id="MobiDB-lite"/>
    </source>
</evidence>